<keyword evidence="2" id="KW-0472">Membrane</keyword>
<dbReference type="AlphaFoldDB" id="A0A0D9QSP1"/>
<keyword evidence="2" id="KW-0812">Transmembrane</keyword>
<feature type="region of interest" description="Disordered" evidence="1">
    <location>
        <begin position="98"/>
        <end position="206"/>
    </location>
</feature>
<organism evidence="3 4">
    <name type="scientific">Plasmodium fragile</name>
    <dbReference type="NCBI Taxonomy" id="5857"/>
    <lineage>
        <taxon>Eukaryota</taxon>
        <taxon>Sar</taxon>
        <taxon>Alveolata</taxon>
        <taxon>Apicomplexa</taxon>
        <taxon>Aconoidasida</taxon>
        <taxon>Haemosporida</taxon>
        <taxon>Plasmodiidae</taxon>
        <taxon>Plasmodium</taxon>
        <taxon>Plasmodium (Plasmodium)</taxon>
    </lineage>
</organism>
<accession>A0A0D9QSP1</accession>
<feature type="transmembrane region" description="Helical" evidence="2">
    <location>
        <begin position="577"/>
        <end position="596"/>
    </location>
</feature>
<evidence type="ECO:0000256" key="2">
    <source>
        <dbReference type="SAM" id="Phobius"/>
    </source>
</evidence>
<feature type="region of interest" description="Disordered" evidence="1">
    <location>
        <begin position="1"/>
        <end position="35"/>
    </location>
</feature>
<dbReference type="EMBL" id="KQ001646">
    <property type="protein sequence ID" value="KJP90070.1"/>
    <property type="molecule type" value="Genomic_DNA"/>
</dbReference>
<feature type="transmembrane region" description="Helical" evidence="2">
    <location>
        <begin position="297"/>
        <end position="317"/>
    </location>
</feature>
<protein>
    <submittedName>
        <fullName evidence="3">Uncharacterized protein</fullName>
    </submittedName>
</protein>
<dbReference type="GeneID" id="24265553"/>
<evidence type="ECO:0000313" key="3">
    <source>
        <dbReference type="EMBL" id="KJP90070.1"/>
    </source>
</evidence>
<dbReference type="OMA" id="FNFFCYH"/>
<sequence length="713" mass="84338">MEAASSYDRNDTLRSAKNGSTKNNKEQQDEQNNSNLLTIYSFISSYVFKEDMNYDENDSRYELLESQDLENESCDKKVSFSEYNEKVYRYYRGRNGSDQVGEVEHQEYECDHEEEEEEEDERAEDDEEEDEYNEDDEEGDDDEDEEEEEEDEGDCAADSDVHALASANEEDIIVQGSVPRKKGKSRNLRKKATSRSKNNMTSMKDKKYRNKLYKKGKKNKIHNVNEDYKEDHSNGPIKRNISNISKYFMLSMDNINEQQNIFKDEKQLSRQMSYYNDAYYYTSEMIYKNNKRHKEKLALYLRLMSLFINIMIGIYLITHFPHTNNEFEINSQNGHSWEHDNLKEIIRSTLYPAKNGAPRVYYGDSADAHVNTLSSQNEVLQNNEKKRKYLDILFRGSSEAKEKEKQKEANSPSPWKDENDVDSKQKNKDDALVTGNSSNLAAKSSKGSTKETPQVNNQIIEMDIVNLVHDEYVMQYIYMEMNKIYKYAIYSFFGELLVISIIVLSLFILRIIIKDNNKFSVILTMYGILYKIFCYIFAHYVLIMGLYILSIYYNIYINKDVTEYNFNFFCYHYVCNNLHIHLLMLFYAFQNIIFTINDAFNCIRMMFIIFKHVIITIYEKITCKNFITFYELKEDKSPLSLNCMNKFKKKCNMNNKCCRDKTCVEIDIDEIHELEYDKSQLPFPSLHQKPYCKNLDIKTYEQSLLNMRNPIFK</sequence>
<keyword evidence="2" id="KW-1133">Transmembrane helix</keyword>
<feature type="transmembrane region" description="Helical" evidence="2">
    <location>
        <begin position="532"/>
        <end position="557"/>
    </location>
</feature>
<proteinExistence type="predicted"/>
<dbReference type="VEuPathDB" id="PlasmoDB:AK88_00239"/>
<feature type="region of interest" description="Disordered" evidence="1">
    <location>
        <begin position="400"/>
        <end position="432"/>
    </location>
</feature>
<keyword evidence="4" id="KW-1185">Reference proteome</keyword>
<feature type="compositionally biased region" description="Acidic residues" evidence="1">
    <location>
        <begin position="110"/>
        <end position="157"/>
    </location>
</feature>
<reference evidence="3 4" key="1">
    <citation type="submission" date="2014-03" db="EMBL/GenBank/DDBJ databases">
        <title>The Genome Sequence of Plasmodium fragile nilgiri.</title>
        <authorList>
            <consortium name="The Broad Institute Genomics Platform"/>
            <consortium name="The Broad Institute Genome Sequencing Center for Infectious Disease"/>
            <person name="Neafsey D."/>
            <person name="Duraisingh M."/>
            <person name="Young S.K."/>
            <person name="Zeng Q."/>
            <person name="Gargeya S."/>
            <person name="Abouelleil A."/>
            <person name="Alvarado L."/>
            <person name="Chapman S.B."/>
            <person name="Gainer-Dewar J."/>
            <person name="Goldberg J."/>
            <person name="Griggs A."/>
            <person name="Gujja S."/>
            <person name="Hansen M."/>
            <person name="Howarth C."/>
            <person name="Imamovic A."/>
            <person name="Larimer J."/>
            <person name="Pearson M."/>
            <person name="Poon T.W."/>
            <person name="Priest M."/>
            <person name="Roberts A."/>
            <person name="Saif S."/>
            <person name="Shea T."/>
            <person name="Sykes S."/>
            <person name="Wortman J."/>
            <person name="Nusbaum C."/>
            <person name="Birren B."/>
        </authorList>
    </citation>
    <scope>NUCLEOTIDE SEQUENCE [LARGE SCALE GENOMIC DNA]</scope>
    <source>
        <strain evidence="4">nilgiri</strain>
    </source>
</reference>
<dbReference type="RefSeq" id="XP_012333313.1">
    <property type="nucleotide sequence ID" value="XM_012477890.1"/>
</dbReference>
<gene>
    <name evidence="3" type="ORF">AK88_00239</name>
</gene>
<evidence type="ECO:0000313" key="4">
    <source>
        <dbReference type="Proteomes" id="UP000054561"/>
    </source>
</evidence>
<evidence type="ECO:0000256" key="1">
    <source>
        <dbReference type="SAM" id="MobiDB-lite"/>
    </source>
</evidence>
<feature type="compositionally biased region" description="Basic residues" evidence="1">
    <location>
        <begin position="179"/>
        <end position="194"/>
    </location>
</feature>
<dbReference type="OrthoDB" id="371890at2759"/>
<dbReference type="Proteomes" id="UP000054561">
    <property type="component" value="Unassembled WGS sequence"/>
</dbReference>
<feature type="transmembrane region" description="Helical" evidence="2">
    <location>
        <begin position="487"/>
        <end position="512"/>
    </location>
</feature>
<name>A0A0D9QSP1_PLAFR</name>
<feature type="compositionally biased region" description="Basic and acidic residues" evidence="1">
    <location>
        <begin position="415"/>
        <end position="431"/>
    </location>
</feature>